<feature type="compositionally biased region" description="Acidic residues" evidence="1">
    <location>
        <begin position="292"/>
        <end position="306"/>
    </location>
</feature>
<keyword evidence="2" id="KW-1185">Reference proteome</keyword>
<accession>A0A914C724</accession>
<feature type="region of interest" description="Disordered" evidence="1">
    <location>
        <begin position="639"/>
        <end position="708"/>
    </location>
</feature>
<feature type="region of interest" description="Disordered" evidence="1">
    <location>
        <begin position="479"/>
        <end position="529"/>
    </location>
</feature>
<dbReference type="InterPro" id="IPR036397">
    <property type="entry name" value="RNaseH_sf"/>
</dbReference>
<feature type="compositionally biased region" description="Polar residues" evidence="1">
    <location>
        <begin position="653"/>
        <end position="662"/>
    </location>
</feature>
<reference evidence="3" key="1">
    <citation type="submission" date="2022-11" db="UniProtKB">
        <authorList>
            <consortium name="WormBaseParasite"/>
        </authorList>
    </citation>
    <scope>IDENTIFICATION</scope>
</reference>
<evidence type="ECO:0000313" key="3">
    <source>
        <dbReference type="WBParaSite" id="ACRNAN_Path_366.g1392.t1"/>
    </source>
</evidence>
<feature type="compositionally biased region" description="Polar residues" evidence="1">
    <location>
        <begin position="512"/>
        <end position="529"/>
    </location>
</feature>
<feature type="compositionally biased region" description="Basic residues" evidence="1">
    <location>
        <begin position="484"/>
        <end position="504"/>
    </location>
</feature>
<protein>
    <submittedName>
        <fullName evidence="3">Mariner Mos1 transposase</fullName>
    </submittedName>
</protein>
<evidence type="ECO:0000256" key="1">
    <source>
        <dbReference type="SAM" id="MobiDB-lite"/>
    </source>
</evidence>
<proteinExistence type="predicted"/>
<sequence>MTHHDSWRMNFVIDVKHEWRIPDRNGNGKRQFISNSDVYLAQLDRLKAAIKAKRNRKKNHIVFHHDNARPHVEGRVVQSINDKGWDLLEHSLYPPTEYHVNRSLKNWQMGKVYNDLDELVADVKSEKLNAQLEIWDRNAPSTSIKASLFNNESYSTQRTPLHTSNPFSVLTDALKSIGQPKTQKAEKKTYSNYLAGRKNEVVIRRNLSELIEKARHDGLIFTIPQTSQSSSLQLAMAMRKLRKNPKLQENMSKELRSYVFDEDYHEEPDLSKANKEQDPIRVEDSLELEERLSDDDEATELSTDEELSNKPMDPDKLAELYFLQHRARTLALGAKTAFRIRAIEEEIAQKQQEILLSSRCQIQNAAVDEANDKATTTTTSARCRPFLNNHSRRIRHLVYIRRESDSFDSPNVVCKNSDYANVDDSLPPQFFSKEFIPLERRMQKYLRKFATIPTEMLIRRMKETSAVLKKRNIVPGLIEDSKESRKKKHLSSRLKKQKKKRAHKKTEDESSTEANEVLESSSDGENTEQVNLSLRIEIPKEQDSRKSFSASQHQSIITPSIERQPVLFASQFEPNLFSNTAARLPANVEYQEVPVPDYRVVDLFSRSESSPCSPCPASNLVGDLEKVHTILENNERRLIRGKKNNQRKAISELKSSTEQQKNPNKESRRRAHRKTVEKIWSSGVDEEEFSSITQDLEMTESEEEEEDF</sequence>
<name>A0A914C724_9BILA</name>
<dbReference type="InterPro" id="IPR052709">
    <property type="entry name" value="Transposase-MT_Hybrid"/>
</dbReference>
<dbReference type="Proteomes" id="UP000887540">
    <property type="component" value="Unplaced"/>
</dbReference>
<feature type="region of interest" description="Disordered" evidence="1">
    <location>
        <begin position="286"/>
        <end position="312"/>
    </location>
</feature>
<dbReference type="PANTHER" id="PTHR46060">
    <property type="entry name" value="MARINER MOS1 TRANSPOSASE-LIKE PROTEIN"/>
    <property type="match status" value="1"/>
</dbReference>
<dbReference type="AlphaFoldDB" id="A0A914C724"/>
<dbReference type="Gene3D" id="3.30.420.10">
    <property type="entry name" value="Ribonuclease H-like superfamily/Ribonuclease H"/>
    <property type="match status" value="1"/>
</dbReference>
<evidence type="ECO:0000313" key="2">
    <source>
        <dbReference type="Proteomes" id="UP000887540"/>
    </source>
</evidence>
<organism evidence="2 3">
    <name type="scientific">Acrobeloides nanus</name>
    <dbReference type="NCBI Taxonomy" id="290746"/>
    <lineage>
        <taxon>Eukaryota</taxon>
        <taxon>Metazoa</taxon>
        <taxon>Ecdysozoa</taxon>
        <taxon>Nematoda</taxon>
        <taxon>Chromadorea</taxon>
        <taxon>Rhabditida</taxon>
        <taxon>Tylenchina</taxon>
        <taxon>Cephalobomorpha</taxon>
        <taxon>Cephaloboidea</taxon>
        <taxon>Cephalobidae</taxon>
        <taxon>Acrobeloides</taxon>
    </lineage>
</organism>
<dbReference type="WBParaSite" id="ACRNAN_Path_366.g1392.t1">
    <property type="protein sequence ID" value="ACRNAN_Path_366.g1392.t1"/>
    <property type="gene ID" value="ACRNAN_Path_366.g1392"/>
</dbReference>
<dbReference type="GO" id="GO:0003676">
    <property type="term" value="F:nucleic acid binding"/>
    <property type="evidence" value="ECO:0007669"/>
    <property type="project" value="InterPro"/>
</dbReference>
<dbReference type="PANTHER" id="PTHR46060:SF1">
    <property type="entry name" value="MARINER MOS1 TRANSPOSASE-LIKE PROTEIN"/>
    <property type="match status" value="1"/>
</dbReference>
<feature type="compositionally biased region" description="Acidic residues" evidence="1">
    <location>
        <begin position="697"/>
        <end position="708"/>
    </location>
</feature>